<evidence type="ECO:0000256" key="1">
    <source>
        <dbReference type="SAM" id="MobiDB-lite"/>
    </source>
</evidence>
<dbReference type="GeneID" id="18929363"/>
<accession>F4R7K8</accession>
<name>F4R7K8_MELLP</name>
<dbReference type="AlphaFoldDB" id="F4R7K8"/>
<proteinExistence type="predicted"/>
<keyword evidence="3" id="KW-1185">Reference proteome</keyword>
<sequence length="159" mass="18127">MDLGKLNSEGVLPISTSCHNFDPAKDSHIPQNMEKTYDSAPGGVEHNDPDQENNVNDENNVNKETKVNEENNVNSVNNTDQENYPGEVILADKRLTWYQFGESEMQESTSGTWESPFIEDHVHHQIKSPESHDNQIKRINKRQLLPNQQAAGSNKRRHH</sequence>
<dbReference type="InParanoid" id="F4R7K8"/>
<feature type="region of interest" description="Disordered" evidence="1">
    <location>
        <begin position="1"/>
        <end position="86"/>
    </location>
</feature>
<dbReference type="Proteomes" id="UP000001072">
    <property type="component" value="Unassembled WGS sequence"/>
</dbReference>
<feature type="compositionally biased region" description="Basic and acidic residues" evidence="1">
    <location>
        <begin position="60"/>
        <end position="69"/>
    </location>
</feature>
<gene>
    <name evidence="2" type="ORF">MELLADRAFT_59464</name>
</gene>
<dbReference type="EMBL" id="GL883092">
    <property type="protein sequence ID" value="EGG11332.1"/>
    <property type="molecule type" value="Genomic_DNA"/>
</dbReference>
<dbReference type="HOGENOM" id="CLU_1661140_0_0_1"/>
<dbReference type="RefSeq" id="XP_007404967.1">
    <property type="nucleotide sequence ID" value="XM_007404905.1"/>
</dbReference>
<reference evidence="3" key="1">
    <citation type="journal article" date="2011" name="Proc. Natl. Acad. Sci. U.S.A.">
        <title>Obligate biotrophy features unraveled by the genomic analysis of rust fungi.</title>
        <authorList>
            <person name="Duplessis S."/>
            <person name="Cuomo C.A."/>
            <person name="Lin Y.-C."/>
            <person name="Aerts A."/>
            <person name="Tisserant E."/>
            <person name="Veneault-Fourrey C."/>
            <person name="Joly D.L."/>
            <person name="Hacquard S."/>
            <person name="Amselem J."/>
            <person name="Cantarel B.L."/>
            <person name="Chiu R."/>
            <person name="Coutinho P.M."/>
            <person name="Feau N."/>
            <person name="Field M."/>
            <person name="Frey P."/>
            <person name="Gelhaye E."/>
            <person name="Goldberg J."/>
            <person name="Grabherr M.G."/>
            <person name="Kodira C.D."/>
            <person name="Kohler A."/>
            <person name="Kuees U."/>
            <person name="Lindquist E.A."/>
            <person name="Lucas S.M."/>
            <person name="Mago R."/>
            <person name="Mauceli E."/>
            <person name="Morin E."/>
            <person name="Murat C."/>
            <person name="Pangilinan J.L."/>
            <person name="Park R."/>
            <person name="Pearson M."/>
            <person name="Quesneville H."/>
            <person name="Rouhier N."/>
            <person name="Sakthikumar S."/>
            <person name="Salamov A.A."/>
            <person name="Schmutz J."/>
            <person name="Selles B."/>
            <person name="Shapiro H."/>
            <person name="Tanguay P."/>
            <person name="Tuskan G.A."/>
            <person name="Henrissat B."/>
            <person name="Van de Peer Y."/>
            <person name="Rouze P."/>
            <person name="Ellis J.G."/>
            <person name="Dodds P.N."/>
            <person name="Schein J.E."/>
            <person name="Zhong S."/>
            <person name="Hamelin R.C."/>
            <person name="Grigoriev I.V."/>
            <person name="Szabo L.J."/>
            <person name="Martin F."/>
        </authorList>
    </citation>
    <scope>NUCLEOTIDE SEQUENCE [LARGE SCALE GENOMIC DNA]</scope>
    <source>
        <strain evidence="3">98AG31 / pathotype 3-4-7</strain>
    </source>
</reference>
<feature type="compositionally biased region" description="Low complexity" evidence="1">
    <location>
        <begin position="70"/>
        <end position="83"/>
    </location>
</feature>
<evidence type="ECO:0000313" key="3">
    <source>
        <dbReference type="Proteomes" id="UP000001072"/>
    </source>
</evidence>
<evidence type="ECO:0000313" key="2">
    <source>
        <dbReference type="EMBL" id="EGG11332.1"/>
    </source>
</evidence>
<dbReference type="VEuPathDB" id="FungiDB:MELLADRAFT_59464"/>
<dbReference type="KEGG" id="mlr:MELLADRAFT_59464"/>
<organism evidence="3">
    <name type="scientific">Melampsora larici-populina (strain 98AG31 / pathotype 3-4-7)</name>
    <name type="common">Poplar leaf rust fungus</name>
    <dbReference type="NCBI Taxonomy" id="747676"/>
    <lineage>
        <taxon>Eukaryota</taxon>
        <taxon>Fungi</taxon>
        <taxon>Dikarya</taxon>
        <taxon>Basidiomycota</taxon>
        <taxon>Pucciniomycotina</taxon>
        <taxon>Pucciniomycetes</taxon>
        <taxon>Pucciniales</taxon>
        <taxon>Melampsoraceae</taxon>
        <taxon>Melampsora</taxon>
    </lineage>
</organism>
<protein>
    <submittedName>
        <fullName evidence="2">Uncharacterized protein</fullName>
    </submittedName>
</protein>